<feature type="signal peptide" evidence="4">
    <location>
        <begin position="1"/>
        <end position="22"/>
    </location>
</feature>
<dbReference type="EMBL" id="FOZW01000004">
    <property type="protein sequence ID" value="SFS76772.1"/>
    <property type="molecule type" value="Genomic_DNA"/>
</dbReference>
<dbReference type="CDD" id="cd13604">
    <property type="entry name" value="PBP2_TRAP_ketoacid_lactate_like"/>
    <property type="match status" value="1"/>
</dbReference>
<keyword evidence="3" id="KW-0574">Periplasm</keyword>
<dbReference type="Pfam" id="PF03480">
    <property type="entry name" value="DctP"/>
    <property type="match status" value="1"/>
</dbReference>
<sequence length="339" mass="36927">MKIKTLLKAATAATVLAGPALAQDVTLRIQTHYNPEQTSGKLAAEFVEDVEMMSGGAIDIEMFYASSVVATVETFDAAANGILDCDMTGGAYQTGKNAGFQFVGDIMGGYDTPYQQLSWLYYGGGLEQAQELYNEFGMQLIGWWVYGQESLVSSTPITGPEDLKDWKFRSPPGMETEIFANLGASPIVMDFTEVFTAMETGIIEGTDYSGLANDESIGLFDLAKHATYPGFHSMPSDHLACNKTVWDGLSDQNKRIIETAMEKLALRSALYFEKANNEAAARLTEAGVTLHDWSVEDRAAFRQAAQSAWDVWAEKSPEAKALVESHKAYLGQLGLISAE</sequence>
<organism evidence="5 6">
    <name type="scientific">Alloyangia pacifica</name>
    <dbReference type="NCBI Taxonomy" id="311180"/>
    <lineage>
        <taxon>Bacteria</taxon>
        <taxon>Pseudomonadati</taxon>
        <taxon>Pseudomonadota</taxon>
        <taxon>Alphaproteobacteria</taxon>
        <taxon>Rhodobacterales</taxon>
        <taxon>Roseobacteraceae</taxon>
        <taxon>Alloyangia</taxon>
    </lineage>
</organism>
<accession>A0A1I6SII2</accession>
<evidence type="ECO:0000256" key="4">
    <source>
        <dbReference type="SAM" id="SignalP"/>
    </source>
</evidence>
<comment type="subcellular location">
    <subcellularLocation>
        <location evidence="1">Periplasm</location>
    </subcellularLocation>
</comment>
<dbReference type="OrthoDB" id="9769667at2"/>
<keyword evidence="6" id="KW-1185">Reference proteome</keyword>
<gene>
    <name evidence="5" type="ORF">SAMN04488050_104412</name>
</gene>
<dbReference type="GO" id="GO:0042597">
    <property type="term" value="C:periplasmic space"/>
    <property type="evidence" value="ECO:0007669"/>
    <property type="project" value="UniProtKB-SubCell"/>
</dbReference>
<dbReference type="Proteomes" id="UP000199392">
    <property type="component" value="Unassembled WGS sequence"/>
</dbReference>
<evidence type="ECO:0000256" key="2">
    <source>
        <dbReference type="ARBA" id="ARBA00022729"/>
    </source>
</evidence>
<evidence type="ECO:0000256" key="1">
    <source>
        <dbReference type="ARBA" id="ARBA00004418"/>
    </source>
</evidence>
<dbReference type="Gene3D" id="3.40.190.170">
    <property type="entry name" value="Bacterial extracellular solute-binding protein, family 7"/>
    <property type="match status" value="1"/>
</dbReference>
<evidence type="ECO:0000313" key="5">
    <source>
        <dbReference type="EMBL" id="SFS76772.1"/>
    </source>
</evidence>
<dbReference type="GO" id="GO:0055085">
    <property type="term" value="P:transmembrane transport"/>
    <property type="evidence" value="ECO:0007669"/>
    <property type="project" value="InterPro"/>
</dbReference>
<name>A0A1I6SII2_9RHOB</name>
<protein>
    <submittedName>
        <fullName evidence="5">TRAP-type mannitol/chloroaromatic compound transport system, substrate-binding protein</fullName>
    </submittedName>
</protein>
<feature type="chain" id="PRO_5011711271" evidence="4">
    <location>
        <begin position="23"/>
        <end position="339"/>
    </location>
</feature>
<evidence type="ECO:0000256" key="3">
    <source>
        <dbReference type="ARBA" id="ARBA00022764"/>
    </source>
</evidence>
<dbReference type="InterPro" id="IPR038404">
    <property type="entry name" value="TRAP_DctP_sf"/>
</dbReference>
<keyword evidence="2 4" id="KW-0732">Signal</keyword>
<reference evidence="6" key="1">
    <citation type="submission" date="2016-10" db="EMBL/GenBank/DDBJ databases">
        <authorList>
            <person name="Varghese N."/>
            <person name="Submissions S."/>
        </authorList>
    </citation>
    <scope>NUCLEOTIDE SEQUENCE [LARGE SCALE GENOMIC DNA]</scope>
    <source>
        <strain evidence="6">DSM 26894</strain>
    </source>
</reference>
<evidence type="ECO:0000313" key="6">
    <source>
        <dbReference type="Proteomes" id="UP000199392"/>
    </source>
</evidence>
<dbReference type="STRING" id="311180.SAMN04488050_104412"/>
<dbReference type="NCBIfam" id="NF037995">
    <property type="entry name" value="TRAP_S1"/>
    <property type="match status" value="1"/>
</dbReference>
<dbReference type="InterPro" id="IPR018389">
    <property type="entry name" value="DctP_fam"/>
</dbReference>
<dbReference type="PANTHER" id="PTHR33376:SF5">
    <property type="entry name" value="EXTRACYTOPLASMIC SOLUTE RECEPTOR PROTEIN"/>
    <property type="match status" value="1"/>
</dbReference>
<proteinExistence type="predicted"/>
<dbReference type="RefSeq" id="WP_092424037.1">
    <property type="nucleotide sequence ID" value="NZ_FNCL01000004.1"/>
</dbReference>
<dbReference type="AlphaFoldDB" id="A0A1I6SII2"/>
<dbReference type="PANTHER" id="PTHR33376">
    <property type="match status" value="1"/>
</dbReference>